<evidence type="ECO:0000313" key="1">
    <source>
        <dbReference type="EMBL" id="MBW8191618.1"/>
    </source>
</evidence>
<dbReference type="Proteomes" id="UP001166251">
    <property type="component" value="Unassembled WGS sequence"/>
</dbReference>
<organism evidence="1 2">
    <name type="scientific">Neiella holothuriorum</name>
    <dbReference type="NCBI Taxonomy" id="2870530"/>
    <lineage>
        <taxon>Bacteria</taxon>
        <taxon>Pseudomonadati</taxon>
        <taxon>Pseudomonadota</taxon>
        <taxon>Gammaproteobacteria</taxon>
        <taxon>Alteromonadales</taxon>
        <taxon>Echinimonadaceae</taxon>
        <taxon>Neiella</taxon>
    </lineage>
</organism>
<dbReference type="CDD" id="cd10935">
    <property type="entry name" value="CE4_WalW"/>
    <property type="match status" value="1"/>
</dbReference>
<keyword evidence="2" id="KW-1185">Reference proteome</keyword>
<proteinExistence type="predicted"/>
<dbReference type="InterPro" id="IPR011330">
    <property type="entry name" value="Glyco_hydro/deAcase_b/a-brl"/>
</dbReference>
<name>A0ABS7EI96_9GAMM</name>
<dbReference type="RefSeq" id="WP_220104298.1">
    <property type="nucleotide sequence ID" value="NZ_JAHZSS010000013.1"/>
</dbReference>
<gene>
    <name evidence="1" type="ORF">K0504_11270</name>
</gene>
<protein>
    <submittedName>
        <fullName evidence="1">Polysaccharide deacetylase family protein</fullName>
    </submittedName>
</protein>
<comment type="caution">
    <text evidence="1">The sequence shown here is derived from an EMBL/GenBank/DDBJ whole genome shotgun (WGS) entry which is preliminary data.</text>
</comment>
<reference evidence="1" key="1">
    <citation type="submission" date="2021-07" db="EMBL/GenBank/DDBJ databases">
        <title>Neiella marina sp. nov., isolated from the intestinal content of sea cucumber Apostichopus japonicus.</title>
        <authorList>
            <person name="Bai X."/>
        </authorList>
    </citation>
    <scope>NUCLEOTIDE SEQUENCE</scope>
    <source>
        <strain evidence="1">126</strain>
    </source>
</reference>
<dbReference type="EMBL" id="JAHZSS010000013">
    <property type="protein sequence ID" value="MBW8191618.1"/>
    <property type="molecule type" value="Genomic_DNA"/>
</dbReference>
<evidence type="ECO:0000313" key="2">
    <source>
        <dbReference type="Proteomes" id="UP001166251"/>
    </source>
</evidence>
<dbReference type="SUPFAM" id="SSF88713">
    <property type="entry name" value="Glycoside hydrolase/deacetylase"/>
    <property type="match status" value="1"/>
</dbReference>
<accession>A0ABS7EI96</accession>
<sequence>MAKHKDVLFVLSVDTEEEWNWSGPFPEAQCSVANVHMLPVFQDHCRKLGIRPTYFTDYAVAANEQAADVLKSVLEPGDSELGAHLHPWCNPPFYGPTLEFESHVVNLPEEQVAAKLDALLVKLTTVFERQPKSFRTGRWGVDEKTLRLLASRGVDVDSSVYPFYKNDFFSCESSPLDAYWPEWQNPLNSGDQREILELPVSVGFSRKNFELYEAIHKLISRPPFSYFRLVGFFWHLKLFRKLYLSPELCNAKEMNALVDVLLKRDQPVLHMYLHSSSLIDGVTGLVDAKGAISEICSRIQKVVEHLGERANLRFCTVSEARDILQARNSNQGVLR</sequence>
<dbReference type="Gene3D" id="3.20.20.370">
    <property type="entry name" value="Glycoside hydrolase/deacetylase"/>
    <property type="match status" value="1"/>
</dbReference>